<protein>
    <submittedName>
        <fullName evidence="1">Uncharacterized protein</fullName>
    </submittedName>
</protein>
<sequence>MIAPQLLKLAFDFLHLEDVTTYLFVFSHQLLPQMHILLVGTSRRLVGKATLVLAVCPLSSRTYTEQSFHELLRSVCLGTLCGTTAFLIVAQSVVRAAFAILRSAFSS</sequence>
<name>A0A7S3I882_9SPIT</name>
<dbReference type="AlphaFoldDB" id="A0A7S3I882"/>
<reference evidence="1" key="1">
    <citation type="submission" date="2021-01" db="EMBL/GenBank/DDBJ databases">
        <authorList>
            <person name="Corre E."/>
            <person name="Pelletier E."/>
            <person name="Niang G."/>
            <person name="Scheremetjew M."/>
            <person name="Finn R."/>
            <person name="Kale V."/>
            <person name="Holt S."/>
            <person name="Cochrane G."/>
            <person name="Meng A."/>
            <person name="Brown T."/>
            <person name="Cohen L."/>
        </authorList>
    </citation>
    <scope>NUCLEOTIDE SEQUENCE</scope>
    <source>
        <strain evidence="1">Fehren 1</strain>
    </source>
</reference>
<accession>A0A7S3I882</accession>
<dbReference type="EMBL" id="HBIE01035594">
    <property type="protein sequence ID" value="CAE0315863.1"/>
    <property type="molecule type" value="Transcribed_RNA"/>
</dbReference>
<gene>
    <name evidence="1" type="ORF">FEHR0123_LOCUS10793</name>
</gene>
<evidence type="ECO:0000313" key="1">
    <source>
        <dbReference type="EMBL" id="CAE0315863.1"/>
    </source>
</evidence>
<organism evidence="1">
    <name type="scientific">Favella ehrenbergii</name>
    <dbReference type="NCBI Taxonomy" id="182087"/>
    <lineage>
        <taxon>Eukaryota</taxon>
        <taxon>Sar</taxon>
        <taxon>Alveolata</taxon>
        <taxon>Ciliophora</taxon>
        <taxon>Intramacronucleata</taxon>
        <taxon>Spirotrichea</taxon>
        <taxon>Choreotrichia</taxon>
        <taxon>Tintinnida</taxon>
        <taxon>Xystonellidae</taxon>
        <taxon>Favella</taxon>
    </lineage>
</organism>
<proteinExistence type="predicted"/>